<dbReference type="Proteomes" id="UP000189545">
    <property type="component" value="Chromosome"/>
</dbReference>
<proteinExistence type="inferred from homology"/>
<dbReference type="STRING" id="225848.Sps_00931"/>
<evidence type="ECO:0000313" key="9">
    <source>
        <dbReference type="Proteomes" id="UP000189545"/>
    </source>
</evidence>
<keyword evidence="6" id="KW-0378">Hydrolase</keyword>
<dbReference type="GO" id="GO:0006260">
    <property type="term" value="P:DNA replication"/>
    <property type="evidence" value="ECO:0007669"/>
    <property type="project" value="UniProtKB-KW"/>
</dbReference>
<evidence type="ECO:0000259" key="7">
    <source>
        <dbReference type="Pfam" id="PF05840"/>
    </source>
</evidence>
<dbReference type="AlphaFoldDB" id="A0A1S6HKS7"/>
<dbReference type="KEGG" id="spsw:Sps_00931"/>
<keyword evidence="4" id="KW-0540">Nuclease</keyword>
<dbReference type="RefSeq" id="WP_077751451.1">
    <property type="nucleotide sequence ID" value="NZ_CP014782.1"/>
</dbReference>
<protein>
    <submittedName>
        <fullName evidence="8">Bacteriophage replication gene A protein (GPA)</fullName>
    </submittedName>
</protein>
<sequence length="720" mass="81270">MTSNSYSLHDLPDPLNWSKVSSAANTAKKCELTIQVCLSCGHEFESDSLCACPVCESAIVYSVDTFFPDTPKTKSPLKLALTQVKTEPSKIAKSLSLGLVPALLDKISAYSFTPRNDKEAAVLATNWKGELFSLLRQYRDFAPAMLHSFVSVCDKRDYFEALQMVEAASNRLHSSGHNATMSESSIRELAAEKAQSLARRLSKVDDVNERFKICCDALGSLGLGFDEKLIFRKKMNSELHCLVNRALDELWLSRQLRLLFVQNVDNVARDLALVHKHKQAYCSDFAVNRYKARKISNAESLERTMAVDTSDYENAFTLAELSEKSISNEEVREAELFVRLKGFEEIAFTMNHGAIFTTLTAPSRFHSVSNGAHNPKWIEAGRPTSADTHLYLIEVWTAFRKLLDKAKIKIYGMRIGEPHHDGTPHHHHLLFGLPKDLKFVEAELRRLALKDSPEEKGAQTYRFKSVDIDPSKGSAVGYVAKYLCKNINGKHIDKDEETGASATSSSQRVVTWARTHGLRQFQFIGGPSVTAWRELRNLREEIKEDDAVFKDLSFEEHHLLETVRKAADSGCWAAFCVAMGGVFVKRNEQAVRVHYAVPATIEKLFDDTFGPEEVIKYSQTRFGDKSAARINGIMFQGVFKATRFVNWEVMSLEQYKRGAKKIMTGTVDVFDALERQHEYERMAEAKYEEYERYMQESEDMQALIFDAMAFEGRGESVAAP</sequence>
<evidence type="ECO:0000256" key="3">
    <source>
        <dbReference type="ARBA" id="ARBA00022705"/>
    </source>
</evidence>
<dbReference type="GO" id="GO:0016787">
    <property type="term" value="F:hydrolase activity"/>
    <property type="evidence" value="ECO:0007669"/>
    <property type="project" value="UniProtKB-KW"/>
</dbReference>
<evidence type="ECO:0000256" key="6">
    <source>
        <dbReference type="ARBA" id="ARBA00022801"/>
    </source>
</evidence>
<keyword evidence="5" id="KW-0255">Endonuclease</keyword>
<comment type="similarity">
    <text evidence="2">Belongs to the phage GPA family.</text>
</comment>
<evidence type="ECO:0000313" key="8">
    <source>
        <dbReference type="EMBL" id="AQS36120.1"/>
    </source>
</evidence>
<dbReference type="GO" id="GO:0004519">
    <property type="term" value="F:endonuclease activity"/>
    <property type="evidence" value="ECO:0007669"/>
    <property type="project" value="UniProtKB-KW"/>
</dbReference>
<organism evidence="8 9">
    <name type="scientific">Shewanella psychrophila</name>
    <dbReference type="NCBI Taxonomy" id="225848"/>
    <lineage>
        <taxon>Bacteria</taxon>
        <taxon>Pseudomonadati</taxon>
        <taxon>Pseudomonadota</taxon>
        <taxon>Gammaproteobacteria</taxon>
        <taxon>Alteromonadales</taxon>
        <taxon>Shewanellaceae</taxon>
        <taxon>Shewanella</taxon>
    </lineage>
</organism>
<keyword evidence="3" id="KW-0235">DNA replication</keyword>
<dbReference type="EMBL" id="CP014782">
    <property type="protein sequence ID" value="AQS36120.1"/>
    <property type="molecule type" value="Genomic_DNA"/>
</dbReference>
<name>A0A1S6HKS7_9GAMM</name>
<evidence type="ECO:0000256" key="2">
    <source>
        <dbReference type="ARBA" id="ARBA00009260"/>
    </source>
</evidence>
<dbReference type="Pfam" id="PF05840">
    <property type="entry name" value="Phage_GPA"/>
    <property type="match status" value="1"/>
</dbReference>
<accession>A0A1S6HKS7</accession>
<dbReference type="OrthoDB" id="5568266at2"/>
<dbReference type="InterPro" id="IPR008766">
    <property type="entry name" value="Replication_gene_A-like"/>
</dbReference>
<evidence type="ECO:0000256" key="1">
    <source>
        <dbReference type="ARBA" id="ARBA00003293"/>
    </source>
</evidence>
<feature type="domain" description="Replication gene A protein-like" evidence="7">
    <location>
        <begin position="186"/>
        <end position="489"/>
    </location>
</feature>
<evidence type="ECO:0000256" key="4">
    <source>
        <dbReference type="ARBA" id="ARBA00022722"/>
    </source>
</evidence>
<reference evidence="8 9" key="1">
    <citation type="submission" date="2016-03" db="EMBL/GenBank/DDBJ databases">
        <title>Complete genome sequence of Shewanella psychrophila WP2, a deep sea bacterium isolated from west Pacific sediment.</title>
        <authorList>
            <person name="Xu G."/>
            <person name="Jian H."/>
        </authorList>
    </citation>
    <scope>NUCLEOTIDE SEQUENCE [LARGE SCALE GENOMIC DNA]</scope>
    <source>
        <strain evidence="8 9">WP2</strain>
    </source>
</reference>
<keyword evidence="9" id="KW-1185">Reference proteome</keyword>
<comment type="function">
    <text evidence="1">Possible endonuclease which induces a single-strand cut and initiates DNA replication.</text>
</comment>
<gene>
    <name evidence="8" type="ORF">Sps_00931</name>
</gene>
<evidence type="ECO:0000256" key="5">
    <source>
        <dbReference type="ARBA" id="ARBA00022759"/>
    </source>
</evidence>